<keyword evidence="1" id="KW-0813">Transport</keyword>
<protein>
    <recommendedName>
        <fullName evidence="4">ABC transporter domain-containing protein</fullName>
    </recommendedName>
</protein>
<dbReference type="InterPro" id="IPR017911">
    <property type="entry name" value="MacB-like_ATP-bd"/>
</dbReference>
<dbReference type="InterPro" id="IPR015854">
    <property type="entry name" value="ABC_transpr_LolD-like"/>
</dbReference>
<dbReference type="InterPro" id="IPR003593">
    <property type="entry name" value="AAA+_ATPase"/>
</dbReference>
<dbReference type="Gene3D" id="3.40.50.300">
    <property type="entry name" value="P-loop containing nucleotide triphosphate hydrolases"/>
    <property type="match status" value="1"/>
</dbReference>
<dbReference type="PROSITE" id="PS00211">
    <property type="entry name" value="ABC_TRANSPORTER_1"/>
    <property type="match status" value="1"/>
</dbReference>
<accession>A0ABQ3AL42</accession>
<dbReference type="PROSITE" id="PS50893">
    <property type="entry name" value="ABC_TRANSPORTER_2"/>
    <property type="match status" value="1"/>
</dbReference>
<organism evidence="5 6">
    <name type="scientific">Streptomyces xanthochromogenes</name>
    <dbReference type="NCBI Taxonomy" id="67384"/>
    <lineage>
        <taxon>Bacteria</taxon>
        <taxon>Bacillati</taxon>
        <taxon>Actinomycetota</taxon>
        <taxon>Actinomycetes</taxon>
        <taxon>Kitasatosporales</taxon>
        <taxon>Streptomycetaceae</taxon>
        <taxon>Streptomyces</taxon>
    </lineage>
</organism>
<keyword evidence="6" id="KW-1185">Reference proteome</keyword>
<sequence length="279" mass="29327">MKIPGRRRRPTGPGAEALPAQSAEVFPDPGVEVLPDPGADVLPGAAVDAVIELAAAARTYPGPPPVHALRPTDLTVRRGEYLAVAGPSGSGKSTLLNVIGLVDRPTGGHYRLDGIDTGPLAEADRTALRGRRIGLVFQAFHLLPYRTATENVMLAQVYLATPRDRRRTEAVDALLAVGLGHRLDALPSAMSGGERQRVAIARALVNRPSLLLCDEPTGNLDSASAGRVMDTLDALNAGGITLVVITHDPAVAARAHRAITLRDGQLSEKEAKSSTGRPR</sequence>
<evidence type="ECO:0000256" key="1">
    <source>
        <dbReference type="ARBA" id="ARBA00022448"/>
    </source>
</evidence>
<evidence type="ECO:0000259" key="4">
    <source>
        <dbReference type="PROSITE" id="PS50893"/>
    </source>
</evidence>
<name>A0ABQ3AL42_9ACTN</name>
<reference evidence="6" key="1">
    <citation type="journal article" date="2019" name="Int. J. Syst. Evol. Microbiol.">
        <title>The Global Catalogue of Microorganisms (GCM) 10K type strain sequencing project: providing services to taxonomists for standard genome sequencing and annotation.</title>
        <authorList>
            <consortium name="The Broad Institute Genomics Platform"/>
            <consortium name="The Broad Institute Genome Sequencing Center for Infectious Disease"/>
            <person name="Wu L."/>
            <person name="Ma J."/>
        </authorList>
    </citation>
    <scope>NUCLEOTIDE SEQUENCE [LARGE SCALE GENOMIC DNA]</scope>
    <source>
        <strain evidence="6">JCM 4594</strain>
    </source>
</reference>
<dbReference type="SMART" id="SM00382">
    <property type="entry name" value="AAA"/>
    <property type="match status" value="1"/>
</dbReference>
<evidence type="ECO:0000256" key="3">
    <source>
        <dbReference type="ARBA" id="ARBA00022840"/>
    </source>
</evidence>
<dbReference type="InterPro" id="IPR017871">
    <property type="entry name" value="ABC_transporter-like_CS"/>
</dbReference>
<dbReference type="InterPro" id="IPR003439">
    <property type="entry name" value="ABC_transporter-like_ATP-bd"/>
</dbReference>
<evidence type="ECO:0000313" key="6">
    <source>
        <dbReference type="Proteomes" id="UP000600946"/>
    </source>
</evidence>
<keyword evidence="2" id="KW-0547">Nucleotide-binding</keyword>
<dbReference type="CDD" id="cd03255">
    <property type="entry name" value="ABC_MJ0796_LolCDE_FtsE"/>
    <property type="match status" value="1"/>
</dbReference>
<dbReference type="InterPro" id="IPR027417">
    <property type="entry name" value="P-loop_NTPase"/>
</dbReference>
<comment type="caution">
    <text evidence="5">The sequence shown here is derived from an EMBL/GenBank/DDBJ whole genome shotgun (WGS) entry which is preliminary data.</text>
</comment>
<dbReference type="PANTHER" id="PTHR24220:SF86">
    <property type="entry name" value="ABC TRANSPORTER ABCH.1"/>
    <property type="match status" value="1"/>
</dbReference>
<keyword evidence="3" id="KW-0067">ATP-binding</keyword>
<dbReference type="SUPFAM" id="SSF52540">
    <property type="entry name" value="P-loop containing nucleoside triphosphate hydrolases"/>
    <property type="match status" value="1"/>
</dbReference>
<evidence type="ECO:0000256" key="2">
    <source>
        <dbReference type="ARBA" id="ARBA00022741"/>
    </source>
</evidence>
<dbReference type="Pfam" id="PF00005">
    <property type="entry name" value="ABC_tran"/>
    <property type="match status" value="1"/>
</dbReference>
<proteinExistence type="predicted"/>
<dbReference type="Proteomes" id="UP000600946">
    <property type="component" value="Unassembled WGS sequence"/>
</dbReference>
<gene>
    <name evidence="5" type="ORF">GCM10010326_64500</name>
</gene>
<feature type="domain" description="ABC transporter" evidence="4">
    <location>
        <begin position="51"/>
        <end position="279"/>
    </location>
</feature>
<dbReference type="EMBL" id="BMUU01000014">
    <property type="protein sequence ID" value="GGY60645.1"/>
    <property type="molecule type" value="Genomic_DNA"/>
</dbReference>
<evidence type="ECO:0000313" key="5">
    <source>
        <dbReference type="EMBL" id="GGY60645.1"/>
    </source>
</evidence>
<dbReference type="PANTHER" id="PTHR24220">
    <property type="entry name" value="IMPORT ATP-BINDING PROTEIN"/>
    <property type="match status" value="1"/>
</dbReference>